<dbReference type="Pfam" id="PF01161">
    <property type="entry name" value="PBP"/>
    <property type="match status" value="1"/>
</dbReference>
<proteinExistence type="predicted"/>
<protein>
    <submittedName>
        <fullName evidence="1">Large ribosomal subunit protein mL38</fullName>
    </submittedName>
</protein>
<gene>
    <name evidence="1" type="ORF">RNJ44_03962</name>
</gene>
<accession>A0ABR4NYM3</accession>
<sequence>MFRRGFHSSVKVAERAKVWSDFSQRSKSYAINHPLVKKNILEGSATLKDGPVTIGRRSNRLKYESPDNIDEAFSIGYKYLEDHAAKLYTKAQAEGVNKAEVERLLAKAELDNPEVQYNFQFHDKIENNPSIIDYSQPVYRHLGKKHWESYAQMLLMQRLESLAVIPDTMPTLIPRAEVNIKFPYSTGVNKWVEPGEYLSSNVTSLPPVVKIQEYELVDPTTQLYTILIVNPDEPDLKTDSFKTTLSYALVNIKVDYNDNVVDARKFSEENIIADYLPPVAEKNANTQRYAVWVFRQNNPIAKTVSNTIDRHNFNIRDFSKQNDLDAIGAQVWRSKWDLNVEKIRELYGLPKGRVFSRVRR</sequence>
<dbReference type="Gene3D" id="1.20.58.1180">
    <property type="match status" value="1"/>
</dbReference>
<organism evidence="1 2">
    <name type="scientific">Nakaseomyces bracarensis</name>
    <dbReference type="NCBI Taxonomy" id="273131"/>
    <lineage>
        <taxon>Eukaryota</taxon>
        <taxon>Fungi</taxon>
        <taxon>Dikarya</taxon>
        <taxon>Ascomycota</taxon>
        <taxon>Saccharomycotina</taxon>
        <taxon>Saccharomycetes</taxon>
        <taxon>Saccharomycetales</taxon>
        <taxon>Saccharomycetaceae</taxon>
        <taxon>Nakaseomyces</taxon>
    </lineage>
</organism>
<evidence type="ECO:0000313" key="2">
    <source>
        <dbReference type="Proteomes" id="UP001623330"/>
    </source>
</evidence>
<dbReference type="PANTHER" id="PTHR11362">
    <property type="entry name" value="PHOSPHATIDYLETHANOLAMINE-BINDING PROTEIN"/>
    <property type="match status" value="1"/>
</dbReference>
<dbReference type="EMBL" id="JBEVYD010000004">
    <property type="protein sequence ID" value="KAL3233922.1"/>
    <property type="molecule type" value="Genomic_DNA"/>
</dbReference>
<dbReference type="SUPFAM" id="SSF49777">
    <property type="entry name" value="PEBP-like"/>
    <property type="match status" value="1"/>
</dbReference>
<dbReference type="InterPro" id="IPR008914">
    <property type="entry name" value="PEBP"/>
</dbReference>
<dbReference type="Proteomes" id="UP001623330">
    <property type="component" value="Unassembled WGS sequence"/>
</dbReference>
<dbReference type="CDD" id="cd00866">
    <property type="entry name" value="PEBP_euk"/>
    <property type="match status" value="1"/>
</dbReference>
<name>A0ABR4NYM3_9SACH</name>
<evidence type="ECO:0000313" key="1">
    <source>
        <dbReference type="EMBL" id="KAL3233922.1"/>
    </source>
</evidence>
<dbReference type="InterPro" id="IPR036610">
    <property type="entry name" value="PEBP-like_sf"/>
</dbReference>
<comment type="caution">
    <text evidence="1">The sequence shown here is derived from an EMBL/GenBank/DDBJ whole genome shotgun (WGS) entry which is preliminary data.</text>
</comment>
<reference evidence="1 2" key="1">
    <citation type="submission" date="2024-05" db="EMBL/GenBank/DDBJ databases">
        <title>Long read based assembly of the Candida bracarensis genome reveals expanded adhesin content.</title>
        <authorList>
            <person name="Marcet-Houben M."/>
            <person name="Ksiezopolska E."/>
            <person name="Gabaldon T."/>
        </authorList>
    </citation>
    <scope>NUCLEOTIDE SEQUENCE [LARGE SCALE GENOMIC DNA]</scope>
    <source>
        <strain evidence="1 2">CBM6</strain>
    </source>
</reference>
<dbReference type="Gene3D" id="3.90.280.10">
    <property type="entry name" value="PEBP-like"/>
    <property type="match status" value="1"/>
</dbReference>
<dbReference type="PANTHER" id="PTHR11362:SF82">
    <property type="entry name" value="PHOSPHATIDYLETHANOLAMINE-BINDING PROTEIN 4"/>
    <property type="match status" value="1"/>
</dbReference>
<keyword evidence="2" id="KW-1185">Reference proteome</keyword>
<dbReference type="InterPro" id="IPR035810">
    <property type="entry name" value="PEBP_euk"/>
</dbReference>